<evidence type="ECO:0000256" key="3">
    <source>
        <dbReference type="ARBA" id="ARBA00022679"/>
    </source>
</evidence>
<dbReference type="GO" id="GO:0015667">
    <property type="term" value="F:site-specific DNA-methyltransferase (cytosine-N4-specific) activity"/>
    <property type="evidence" value="ECO:0007669"/>
    <property type="project" value="UniProtKB-EC"/>
</dbReference>
<reference evidence="10 11" key="1">
    <citation type="journal article" date="2016" name="Antonie Van Leeuwenhoek">
        <title>Denitratimonas tolerans gen. nov., sp. nov., a denitrifying bacterium isolated from a bioreactor for tannery wastewater treatment.</title>
        <authorList>
            <person name="Han S.I."/>
            <person name="Kim J.O."/>
            <person name="Lee Y.R."/>
            <person name="Ekpeghere K.I."/>
            <person name="Koh S.C."/>
            <person name="Whang K.S."/>
        </authorList>
    </citation>
    <scope>NUCLEOTIDE SEQUENCE [LARGE SCALE GENOMIC DNA]</scope>
    <source>
        <strain evidence="10 11">KACC 17565</strain>
    </source>
</reference>
<dbReference type="InterPro" id="IPR002941">
    <property type="entry name" value="DNA_methylase_N4/N6"/>
</dbReference>
<dbReference type="Pfam" id="PF01555">
    <property type="entry name" value="N6_N4_Mtase"/>
    <property type="match status" value="1"/>
</dbReference>
<gene>
    <name evidence="10" type="ORF">WB794_12625</name>
</gene>
<proteinExistence type="inferred from homology"/>
<accession>A0AAW9RC83</accession>
<dbReference type="GO" id="GO:0003677">
    <property type="term" value="F:DNA binding"/>
    <property type="evidence" value="ECO:0007669"/>
    <property type="project" value="UniProtKB-KW"/>
</dbReference>
<protein>
    <recommendedName>
        <fullName evidence="8">Methyltransferase</fullName>
        <ecNumber evidence="8">2.1.1.-</ecNumber>
    </recommendedName>
</protein>
<evidence type="ECO:0000256" key="4">
    <source>
        <dbReference type="ARBA" id="ARBA00022691"/>
    </source>
</evidence>
<evidence type="ECO:0000256" key="7">
    <source>
        <dbReference type="ARBA" id="ARBA00049120"/>
    </source>
</evidence>
<keyword evidence="11" id="KW-1185">Reference proteome</keyword>
<dbReference type="Gene3D" id="3.40.50.150">
    <property type="entry name" value="Vaccinia Virus protein VP39"/>
    <property type="match status" value="1"/>
</dbReference>
<comment type="caution">
    <text evidence="10">The sequence shown here is derived from an EMBL/GenBank/DDBJ whole genome shotgun (WGS) entry which is preliminary data.</text>
</comment>
<dbReference type="GO" id="GO:0032259">
    <property type="term" value="P:methylation"/>
    <property type="evidence" value="ECO:0007669"/>
    <property type="project" value="UniProtKB-KW"/>
</dbReference>
<organism evidence="10 11">
    <name type="scientific">Denitratimonas tolerans</name>
    <dbReference type="NCBI Taxonomy" id="1338420"/>
    <lineage>
        <taxon>Bacteria</taxon>
        <taxon>Pseudomonadati</taxon>
        <taxon>Pseudomonadota</taxon>
        <taxon>Gammaproteobacteria</taxon>
        <taxon>Lysobacterales</taxon>
        <taxon>Lysobacteraceae</taxon>
        <taxon>Denitratimonas</taxon>
    </lineage>
</organism>
<dbReference type="RefSeq" id="WP_337336219.1">
    <property type="nucleotide sequence ID" value="NZ_JBBDHC010000022.1"/>
</dbReference>
<comment type="catalytic activity">
    <reaction evidence="7">
        <text>a 2'-deoxycytidine in DNA + S-adenosyl-L-methionine = an N(4)-methyl-2'-deoxycytidine in DNA + S-adenosyl-L-homocysteine + H(+)</text>
        <dbReference type="Rhea" id="RHEA:16857"/>
        <dbReference type="Rhea" id="RHEA-COMP:11369"/>
        <dbReference type="Rhea" id="RHEA-COMP:13674"/>
        <dbReference type="ChEBI" id="CHEBI:15378"/>
        <dbReference type="ChEBI" id="CHEBI:57856"/>
        <dbReference type="ChEBI" id="CHEBI:59789"/>
        <dbReference type="ChEBI" id="CHEBI:85452"/>
        <dbReference type="ChEBI" id="CHEBI:137933"/>
        <dbReference type="EC" id="2.1.1.113"/>
    </reaction>
</comment>
<evidence type="ECO:0000313" key="10">
    <source>
        <dbReference type="EMBL" id="MEJ1250516.1"/>
    </source>
</evidence>
<evidence type="ECO:0000256" key="5">
    <source>
        <dbReference type="ARBA" id="ARBA00022747"/>
    </source>
</evidence>
<evidence type="ECO:0000256" key="8">
    <source>
        <dbReference type="RuleBase" id="RU362026"/>
    </source>
</evidence>
<dbReference type="GO" id="GO:0008170">
    <property type="term" value="F:N-methyltransferase activity"/>
    <property type="evidence" value="ECO:0007669"/>
    <property type="project" value="InterPro"/>
</dbReference>
<dbReference type="AlphaFoldDB" id="A0AAW9RC83"/>
<dbReference type="SUPFAM" id="SSF53335">
    <property type="entry name" value="S-adenosyl-L-methionine-dependent methyltransferases"/>
    <property type="match status" value="1"/>
</dbReference>
<dbReference type="PROSITE" id="PS00093">
    <property type="entry name" value="N4_MTASE"/>
    <property type="match status" value="1"/>
</dbReference>
<evidence type="ECO:0000259" key="9">
    <source>
        <dbReference type="Pfam" id="PF01555"/>
    </source>
</evidence>
<name>A0AAW9RC83_9GAMM</name>
<dbReference type="InterPro" id="IPR017985">
    <property type="entry name" value="MeTrfase_CN4_CS"/>
</dbReference>
<keyword evidence="4" id="KW-0949">S-adenosyl-L-methionine</keyword>
<evidence type="ECO:0000256" key="6">
    <source>
        <dbReference type="ARBA" id="ARBA00023125"/>
    </source>
</evidence>
<comment type="similarity">
    <text evidence="1">Belongs to the N(4)/N(6)-methyltransferase family. N(4) subfamily.</text>
</comment>
<dbReference type="InterPro" id="IPR029063">
    <property type="entry name" value="SAM-dependent_MTases_sf"/>
</dbReference>
<evidence type="ECO:0000256" key="1">
    <source>
        <dbReference type="ARBA" id="ARBA00010203"/>
    </source>
</evidence>
<keyword evidence="5" id="KW-0680">Restriction system</keyword>
<evidence type="ECO:0000256" key="2">
    <source>
        <dbReference type="ARBA" id="ARBA00022603"/>
    </source>
</evidence>
<keyword evidence="3 10" id="KW-0808">Transferase</keyword>
<dbReference type="GO" id="GO:0009307">
    <property type="term" value="P:DNA restriction-modification system"/>
    <property type="evidence" value="ECO:0007669"/>
    <property type="project" value="UniProtKB-KW"/>
</dbReference>
<feature type="domain" description="DNA methylase N-4/N-6" evidence="9">
    <location>
        <begin position="48"/>
        <end position="271"/>
    </location>
</feature>
<dbReference type="EC" id="2.1.1.-" evidence="8"/>
<dbReference type="InterPro" id="IPR001091">
    <property type="entry name" value="RM_Methyltransferase"/>
</dbReference>
<dbReference type="Proteomes" id="UP001364472">
    <property type="component" value="Unassembled WGS sequence"/>
</dbReference>
<dbReference type="EMBL" id="JBBDHC010000022">
    <property type="protein sequence ID" value="MEJ1250516.1"/>
    <property type="molecule type" value="Genomic_DNA"/>
</dbReference>
<keyword evidence="6" id="KW-0238">DNA-binding</keyword>
<dbReference type="PRINTS" id="PR00508">
    <property type="entry name" value="S21N4MTFRASE"/>
</dbReference>
<evidence type="ECO:0000313" key="11">
    <source>
        <dbReference type="Proteomes" id="UP001364472"/>
    </source>
</evidence>
<keyword evidence="2 10" id="KW-0489">Methyltransferase</keyword>
<sequence>MTSKSSPYDTVASIIRKHLGKPAYERPGVMLYQADCLQAMSCLPAGLIDLTVTSPPYNIGKEYEEISTVDAYIDWCCRWLREIARISKSNASFWLNLGYLQIPDRAKCLPIPYLLWDKVPLHLLQEIVWNYGAGVAARKNFSPRNEKFLWYVADPNSYTFNLDDVRDPNVKYPNQKKNGKLKCNPLGKNPSDVWEFPKVTSGANRASMERTPHPAQFPVAVIDRIVRACSNPNEIVLDPFMGSGTTAEVGLATGRFTLGFEIEAKYLDIAANRMEKFSEWRDAYRSQQVLPVLVEQPKLTSFDFR</sequence>